<dbReference type="PROSITE" id="PS51163">
    <property type="entry name" value="YRDC"/>
    <property type="match status" value="1"/>
</dbReference>
<organism evidence="11 12">
    <name type="scientific">Ferrimonas gelatinilytica</name>
    <dbReference type="NCBI Taxonomy" id="1255257"/>
    <lineage>
        <taxon>Bacteria</taxon>
        <taxon>Pseudomonadati</taxon>
        <taxon>Pseudomonadota</taxon>
        <taxon>Gammaproteobacteria</taxon>
        <taxon>Alteromonadales</taxon>
        <taxon>Ferrimonadaceae</taxon>
        <taxon>Ferrimonas</taxon>
    </lineage>
</organism>
<evidence type="ECO:0000256" key="5">
    <source>
        <dbReference type="ARBA" id="ARBA00022695"/>
    </source>
</evidence>
<accession>A0ABP9SEV1</accession>
<dbReference type="NCBIfam" id="TIGR00057">
    <property type="entry name" value="L-threonylcarbamoyladenylate synthase"/>
    <property type="match status" value="1"/>
</dbReference>
<dbReference type="InterPro" id="IPR006070">
    <property type="entry name" value="Sua5-like_dom"/>
</dbReference>
<dbReference type="Pfam" id="PF01300">
    <property type="entry name" value="Sua5_yciO_yrdC"/>
    <property type="match status" value="1"/>
</dbReference>
<dbReference type="PANTHER" id="PTHR17490">
    <property type="entry name" value="SUA5"/>
    <property type="match status" value="1"/>
</dbReference>
<evidence type="ECO:0000256" key="2">
    <source>
        <dbReference type="ARBA" id="ARBA00022490"/>
    </source>
</evidence>
<keyword evidence="6 9" id="KW-0547">Nucleotide-binding</keyword>
<evidence type="ECO:0000313" key="11">
    <source>
        <dbReference type="EMBL" id="GAA5193967.1"/>
    </source>
</evidence>
<comment type="caution">
    <text evidence="11">The sequence shown here is derived from an EMBL/GenBank/DDBJ whole genome shotgun (WGS) entry which is preliminary data.</text>
</comment>
<dbReference type="InterPro" id="IPR023535">
    <property type="entry name" value="TC-AMP_synthase"/>
</dbReference>
<comment type="catalytic activity">
    <reaction evidence="8 9">
        <text>L-threonine + hydrogencarbonate + ATP = L-threonylcarbamoyladenylate + diphosphate + H2O</text>
        <dbReference type="Rhea" id="RHEA:36407"/>
        <dbReference type="ChEBI" id="CHEBI:15377"/>
        <dbReference type="ChEBI" id="CHEBI:17544"/>
        <dbReference type="ChEBI" id="CHEBI:30616"/>
        <dbReference type="ChEBI" id="CHEBI:33019"/>
        <dbReference type="ChEBI" id="CHEBI:57926"/>
        <dbReference type="ChEBI" id="CHEBI:73682"/>
        <dbReference type="EC" id="2.7.7.87"/>
    </reaction>
</comment>
<dbReference type="InterPro" id="IPR017945">
    <property type="entry name" value="DHBP_synth_RibB-like_a/b_dom"/>
</dbReference>
<comment type="subcellular location">
    <subcellularLocation>
        <location evidence="1 9">Cytoplasm</location>
    </subcellularLocation>
</comment>
<evidence type="ECO:0000256" key="3">
    <source>
        <dbReference type="ARBA" id="ARBA00022679"/>
    </source>
</evidence>
<evidence type="ECO:0000256" key="8">
    <source>
        <dbReference type="ARBA" id="ARBA00048366"/>
    </source>
</evidence>
<dbReference type="PANTHER" id="PTHR17490:SF18">
    <property type="entry name" value="THREONYLCARBAMOYL-AMP SYNTHASE"/>
    <property type="match status" value="1"/>
</dbReference>
<evidence type="ECO:0000256" key="7">
    <source>
        <dbReference type="ARBA" id="ARBA00022840"/>
    </source>
</evidence>
<evidence type="ECO:0000259" key="10">
    <source>
        <dbReference type="PROSITE" id="PS51163"/>
    </source>
</evidence>
<feature type="domain" description="YrdC-like" evidence="10">
    <location>
        <begin position="4"/>
        <end position="186"/>
    </location>
</feature>
<keyword evidence="2 9" id="KW-0963">Cytoplasm</keyword>
<comment type="similarity">
    <text evidence="9">Belongs to the SUA5 family. TsaC subfamily.</text>
</comment>
<dbReference type="RefSeq" id="WP_345317601.1">
    <property type="nucleotide sequence ID" value="NZ_BAABLF010000027.1"/>
</dbReference>
<dbReference type="Proteomes" id="UP001501600">
    <property type="component" value="Unassembled WGS sequence"/>
</dbReference>
<dbReference type="Gene3D" id="3.90.870.10">
    <property type="entry name" value="DHBP synthase"/>
    <property type="match status" value="1"/>
</dbReference>
<dbReference type="EC" id="2.7.7.87" evidence="9"/>
<dbReference type="EMBL" id="BAABLF010000027">
    <property type="protein sequence ID" value="GAA5193967.1"/>
    <property type="molecule type" value="Genomic_DNA"/>
</dbReference>
<keyword evidence="3 9" id="KW-0808">Transferase</keyword>
<evidence type="ECO:0000256" key="4">
    <source>
        <dbReference type="ARBA" id="ARBA00022694"/>
    </source>
</evidence>
<evidence type="ECO:0000256" key="1">
    <source>
        <dbReference type="ARBA" id="ARBA00004496"/>
    </source>
</evidence>
<dbReference type="HAMAP" id="MF_01852">
    <property type="entry name" value="TsaC"/>
    <property type="match status" value="1"/>
</dbReference>
<dbReference type="InterPro" id="IPR050156">
    <property type="entry name" value="TC-AMP_synthase_SUA5"/>
</dbReference>
<evidence type="ECO:0000256" key="6">
    <source>
        <dbReference type="ARBA" id="ARBA00022741"/>
    </source>
</evidence>
<evidence type="ECO:0000313" key="12">
    <source>
        <dbReference type="Proteomes" id="UP001501600"/>
    </source>
</evidence>
<comment type="function">
    <text evidence="9">Required for the formation of a threonylcarbamoyl group on adenosine at position 37 (t(6)A37) in tRNAs that read codons beginning with adenine. Catalyzes the conversion of L-threonine, HCO(3)(-)/CO(2) and ATP to give threonylcarbamoyl-AMP (TC-AMP) as the acyladenylate intermediate, with the release of diphosphate.</text>
</comment>
<sequence length="186" mass="19899">MGRRFTVAEAAHALEQGGVLAYPTEAVFGLGCDPLNEAAVRRLLAIKQRSWEKGLILVASCYGQLLRYVDDGALSEAQRQRVLARWPGPVTWVMPAKESVPDWLTGQFDSIAVRVSDHTIVKSLCSAFGGPLVSTSANLSGEEPARTMAQVERDLGQLVDGVVLGEVGGNPSPSTILDARSGQVLR</sequence>
<protein>
    <recommendedName>
        <fullName evidence="9">Threonylcarbamoyl-AMP synthase</fullName>
        <shortName evidence="9">TC-AMP synthase</shortName>
        <ecNumber evidence="9">2.7.7.87</ecNumber>
    </recommendedName>
    <alternativeName>
        <fullName evidence="9">L-threonylcarbamoyladenylate synthase</fullName>
    </alternativeName>
    <alternativeName>
        <fullName evidence="9">t(6)A37 threonylcarbamoyladenosine biosynthesis protein TsaC</fullName>
    </alternativeName>
    <alternativeName>
        <fullName evidence="9">tRNA threonylcarbamoyladenosine biosynthesis protein TsaC</fullName>
    </alternativeName>
</protein>
<gene>
    <name evidence="9 11" type="primary">tsaC</name>
    <name evidence="11" type="ORF">GCM10025772_25950</name>
</gene>
<keyword evidence="12" id="KW-1185">Reference proteome</keyword>
<evidence type="ECO:0000256" key="9">
    <source>
        <dbReference type="HAMAP-Rule" id="MF_01852"/>
    </source>
</evidence>
<keyword evidence="4 9" id="KW-0819">tRNA processing</keyword>
<reference evidence="12" key="1">
    <citation type="journal article" date="2019" name="Int. J. Syst. Evol. Microbiol.">
        <title>The Global Catalogue of Microorganisms (GCM) 10K type strain sequencing project: providing services to taxonomists for standard genome sequencing and annotation.</title>
        <authorList>
            <consortium name="The Broad Institute Genomics Platform"/>
            <consortium name="The Broad Institute Genome Sequencing Center for Infectious Disease"/>
            <person name="Wu L."/>
            <person name="Ma J."/>
        </authorList>
    </citation>
    <scope>NUCLEOTIDE SEQUENCE [LARGE SCALE GENOMIC DNA]</scope>
    <source>
        <strain evidence="12">JCM 18720</strain>
    </source>
</reference>
<name>A0ABP9SEV1_9GAMM</name>
<keyword evidence="5 9" id="KW-0548">Nucleotidyltransferase</keyword>
<proteinExistence type="inferred from homology"/>
<keyword evidence="7 9" id="KW-0067">ATP-binding</keyword>
<dbReference type="SUPFAM" id="SSF55821">
    <property type="entry name" value="YrdC/RibB"/>
    <property type="match status" value="1"/>
</dbReference>